<evidence type="ECO:0000313" key="11">
    <source>
        <dbReference type="Proteomes" id="UP000054466"/>
    </source>
</evidence>
<organism evidence="10 11">
    <name type="scientific">Cladophialophora immunda</name>
    <dbReference type="NCBI Taxonomy" id="569365"/>
    <lineage>
        <taxon>Eukaryota</taxon>
        <taxon>Fungi</taxon>
        <taxon>Dikarya</taxon>
        <taxon>Ascomycota</taxon>
        <taxon>Pezizomycotina</taxon>
        <taxon>Eurotiomycetes</taxon>
        <taxon>Chaetothyriomycetidae</taxon>
        <taxon>Chaetothyriales</taxon>
        <taxon>Herpotrichiellaceae</taxon>
        <taxon>Cladophialophora</taxon>
    </lineage>
</organism>
<dbReference type="Pfam" id="PF07993">
    <property type="entry name" value="NAD_binding_4"/>
    <property type="match status" value="1"/>
</dbReference>
<dbReference type="Pfam" id="PF00501">
    <property type="entry name" value="AMP-binding"/>
    <property type="match status" value="1"/>
</dbReference>
<evidence type="ECO:0000256" key="3">
    <source>
        <dbReference type="ARBA" id="ARBA00022553"/>
    </source>
</evidence>
<reference evidence="10 11" key="1">
    <citation type="submission" date="2015-01" db="EMBL/GenBank/DDBJ databases">
        <title>The Genome Sequence of Cladophialophora immunda CBS83496.</title>
        <authorList>
            <consortium name="The Broad Institute Genomics Platform"/>
            <person name="Cuomo C."/>
            <person name="de Hoog S."/>
            <person name="Gorbushina A."/>
            <person name="Stielow B."/>
            <person name="Teixiera M."/>
            <person name="Abouelleil A."/>
            <person name="Chapman S.B."/>
            <person name="Priest M."/>
            <person name="Young S.K."/>
            <person name="Wortman J."/>
            <person name="Nusbaum C."/>
            <person name="Birren B."/>
        </authorList>
    </citation>
    <scope>NUCLEOTIDE SEQUENCE [LARGE SCALE GENOMIC DNA]</scope>
    <source>
        <strain evidence="10 11">CBS 83496</strain>
    </source>
</reference>
<dbReference type="SUPFAM" id="SSF47336">
    <property type="entry name" value="ACP-like"/>
    <property type="match status" value="1"/>
</dbReference>
<evidence type="ECO:0000256" key="4">
    <source>
        <dbReference type="ARBA" id="ARBA00022723"/>
    </source>
</evidence>
<dbReference type="InterPro" id="IPR050071">
    <property type="entry name" value="Dehydroquinate_synthase"/>
</dbReference>
<dbReference type="STRING" id="569365.A0A0D1ZP33"/>
<evidence type="ECO:0000256" key="7">
    <source>
        <dbReference type="ARBA" id="ARBA00023239"/>
    </source>
</evidence>
<feature type="compositionally biased region" description="Basic and acidic residues" evidence="8">
    <location>
        <begin position="1596"/>
        <end position="1605"/>
    </location>
</feature>
<dbReference type="FunFam" id="1.20.1090.10:FF:000015">
    <property type="entry name" value="3-dehydroquinate synthase protein"/>
    <property type="match status" value="1"/>
</dbReference>
<dbReference type="CDD" id="cd08199">
    <property type="entry name" value="EEVS"/>
    <property type="match status" value="1"/>
</dbReference>
<dbReference type="Proteomes" id="UP000054466">
    <property type="component" value="Unassembled WGS sequence"/>
</dbReference>
<dbReference type="InterPro" id="IPR036291">
    <property type="entry name" value="NAD(P)-bd_dom_sf"/>
</dbReference>
<evidence type="ECO:0000256" key="5">
    <source>
        <dbReference type="ARBA" id="ARBA00022741"/>
    </source>
</evidence>
<dbReference type="InterPro" id="IPR035872">
    <property type="entry name" value="EEVS-like"/>
</dbReference>
<dbReference type="Gene3D" id="3.40.50.720">
    <property type="entry name" value="NAD(P)-binding Rossmann-like Domain"/>
    <property type="match status" value="1"/>
</dbReference>
<dbReference type="GO" id="GO:0003856">
    <property type="term" value="F:3-dehydroquinate synthase activity"/>
    <property type="evidence" value="ECO:0007669"/>
    <property type="project" value="TreeGrafter"/>
</dbReference>
<keyword evidence="7" id="KW-0456">Lyase</keyword>
<dbReference type="InterPro" id="IPR006162">
    <property type="entry name" value="Ppantetheine_attach_site"/>
</dbReference>
<dbReference type="SUPFAM" id="SSF56801">
    <property type="entry name" value="Acetyl-CoA synthetase-like"/>
    <property type="match status" value="1"/>
</dbReference>
<feature type="region of interest" description="Disordered" evidence="8">
    <location>
        <begin position="1574"/>
        <end position="1605"/>
    </location>
</feature>
<evidence type="ECO:0000256" key="1">
    <source>
        <dbReference type="ARBA" id="ARBA00001911"/>
    </source>
</evidence>
<dbReference type="InterPro" id="IPR036736">
    <property type="entry name" value="ACP-like_sf"/>
</dbReference>
<dbReference type="OrthoDB" id="429813at2759"/>
<name>A0A0D1ZP33_9EURO</name>
<dbReference type="InterPro" id="IPR009081">
    <property type="entry name" value="PP-bd_ACP"/>
</dbReference>
<dbReference type="InterPro" id="IPR013120">
    <property type="entry name" value="FAR_NAD-bd"/>
</dbReference>
<dbReference type="Pfam" id="PF01761">
    <property type="entry name" value="DHQ_synthase"/>
    <property type="match status" value="1"/>
</dbReference>
<dbReference type="Gene3D" id="3.40.50.12780">
    <property type="entry name" value="N-terminal domain of ligase-like"/>
    <property type="match status" value="1"/>
</dbReference>
<keyword evidence="6" id="KW-0520">NAD</keyword>
<comment type="cofactor">
    <cofactor evidence="1">
        <name>NAD(+)</name>
        <dbReference type="ChEBI" id="CHEBI:57540"/>
    </cofactor>
</comment>
<dbReference type="Gene3D" id="1.20.1090.10">
    <property type="entry name" value="Dehydroquinate synthase-like - alpha domain"/>
    <property type="match status" value="1"/>
</dbReference>
<sequence length="1648" mass="180359">MSDLKASVAATASGFHVEGYEKIEYDFTFIDGVFDTKRSDLADCYMRWGRCLAVMDYNIFNIYGEQMQNYFDHYKIDLDIHKTMIGEKAKSIDTFLSIVDSMNKFGIYRKEPVLVIGGGLVTDVAGFACAAYRRNTNYIRIPTTVIGLIDASVSIKVAVNYGNYKNRLGAYHAPMRTFLDFTFLQMLPKAQIRNGFAELIKISTCAHLPTFELLDKFCEQLIDSGFGRCDGAPDEVRQAADSINRAGIHEMLKLETPNLHEIGLDRVIAYGHTWSPLHELVPEVPLRHGHAISIDMAYSATLANMRGILNDTDHQRILRLFSRAGLSMDHHQFNEEILDKGTKAILRTRDGKLRAAVPAPLGACIFLNDVSMDEMYAALKRHKALMKNFPRSGEGIEAFVDASDTGYTVNNKPVETNGVLSAGLKSLNVLNDDVHKNGVQANGHNGKIANGVSTATKHASDPEKADCLIEGIRGQAVNHQHGKSYRTIAEFIDFKARTSPEIPVLGLYEVMQRPSHEWTPHILTFKDVHTAINLAAGALSKTVHVPHGQTVALLCPSSPGLLFTWLGLAWLGHPILLVAPQCSPSAIAQLCKSCEVELILYEEPYGDLAAKASHEASQIGDRSLTTHAVPFAAENPFRLIKHPPSGSPVPAVNVRETDVAYLHHTSGTSSGVPKPIPQTHKAAVGVLPMLDGATHATFTTTPLYHGGVADLFRAWTSNALIWLFPGKDLPITAANVCTCLDVASASAQGGMAPGTRYFSSVPYVLQMVADDKNGLEHLKRMDIVGVGGAALPAGVGDSLVKHNINLISRFGSAECGFLMSSHRDHAKDKEWQYLRAAPDGEFLQFVPRDEGLSELIIRPGWPHMAKRNRDDGAFATADLFAPHPTILDAWRYHSRADSQLTLITGKKFDPAPLEDAIRASASSVIEDVFIFGNGRPYPGALLFPRDTARMSNSDLIRQLVPVVEALNHQSQSHARIPKNMLVPMDHLDQGLEKSSKGTILRTKAEERFAETIAAAYAEEELPKGTGPEVPDDEIPARIRDIVEGAVGEGSHHCYENTQAPLTEQTDLFAYGADSVACIQIRRALSQLLPQGSSLPLTVVQDTGTIAGLSDLVLRMRSAKAGDEIKAQGQDEQNQSRHQLMQDLVNEYSVFEEPASQPSSSQTPPPTRNRTHRKPAQCTGNEKGIHVLLTGPTGSLGAHILHQLLSDPSISTIHLLVRGATATASRERVLKALSSRRLSVPASFDAKTQIHRCRLSDARLGLSDEGYQRLAEDVDVIVHLAWSVNFLLPLRAFAQTHLAGTRNLINLALSSAKGNEPPPRFIFCSSVAAVSAYPSMTSRPATIPEKVLSDPAVAGPTGYAQSKWVAEHICQRSVQQIHRLRNRISIARVGQLAGARDTGVWSASEAYPLMLSSLKTTGCLPDLDGARRDQGQREGEVLAWLPVDVAARAFVEDIRHGNDHPSACQAQSHVKDIAAPAEAEGNCSGAGEGDGLAVHHVLNPSSSATWSDLLAWLAPRQAFETVPVHEWLSRLSILQDSNHPERRNHPALRLLGFWEKAYGAPGKISKATVAPAAKTEEETLQRTRSCHSRPKSTWNLEGERQSRDEHKGVPAVHFEMAKTFDRMSSLRDSEGLVDEEYVSKLWEWIVQDI</sequence>
<dbReference type="Pfam" id="PF24621">
    <property type="entry name" value="DHQS_C"/>
    <property type="match status" value="1"/>
</dbReference>
<dbReference type="Gene3D" id="3.40.50.1970">
    <property type="match status" value="1"/>
</dbReference>
<evidence type="ECO:0000313" key="10">
    <source>
        <dbReference type="EMBL" id="KIW29766.1"/>
    </source>
</evidence>
<dbReference type="EMBL" id="KN847042">
    <property type="protein sequence ID" value="KIW29766.1"/>
    <property type="molecule type" value="Genomic_DNA"/>
</dbReference>
<gene>
    <name evidence="10" type="ORF">PV07_05555</name>
</gene>
<dbReference type="GeneID" id="27344749"/>
<keyword evidence="2" id="KW-0596">Phosphopantetheine</keyword>
<evidence type="ECO:0000256" key="6">
    <source>
        <dbReference type="ARBA" id="ARBA00023027"/>
    </source>
</evidence>
<dbReference type="Pfam" id="PF23562">
    <property type="entry name" value="AMP-binding_C_3"/>
    <property type="match status" value="1"/>
</dbReference>
<accession>A0A0D1ZP33</accession>
<proteinExistence type="predicted"/>
<keyword evidence="4" id="KW-0479">Metal-binding</keyword>
<dbReference type="SUPFAM" id="SSF51735">
    <property type="entry name" value="NAD(P)-binding Rossmann-fold domains"/>
    <property type="match status" value="1"/>
</dbReference>
<dbReference type="InterPro" id="IPR030960">
    <property type="entry name" value="DHQS/DOIS_N"/>
</dbReference>
<dbReference type="Pfam" id="PF00550">
    <property type="entry name" value="PP-binding"/>
    <property type="match status" value="1"/>
</dbReference>
<keyword evidence="11" id="KW-1185">Reference proteome</keyword>
<evidence type="ECO:0000256" key="8">
    <source>
        <dbReference type="SAM" id="MobiDB-lite"/>
    </source>
</evidence>
<dbReference type="PROSITE" id="PS50075">
    <property type="entry name" value="CARRIER"/>
    <property type="match status" value="1"/>
</dbReference>
<dbReference type="PROSITE" id="PS00012">
    <property type="entry name" value="PHOSPHOPANTETHEINE"/>
    <property type="match status" value="1"/>
</dbReference>
<dbReference type="VEuPathDB" id="FungiDB:PV07_05555"/>
<keyword evidence="5" id="KW-0547">Nucleotide-binding</keyword>
<dbReference type="SUPFAM" id="SSF56796">
    <property type="entry name" value="Dehydroquinate synthase-like"/>
    <property type="match status" value="1"/>
</dbReference>
<dbReference type="FunFam" id="3.40.50.1970:FF:000018">
    <property type="entry name" value="Related to 2-epi-5-epi-valiolone synthase"/>
    <property type="match status" value="1"/>
</dbReference>
<dbReference type="InterPro" id="IPR000873">
    <property type="entry name" value="AMP-dep_synth/lig_dom"/>
</dbReference>
<dbReference type="InterPro" id="IPR042099">
    <property type="entry name" value="ANL_N_sf"/>
</dbReference>
<feature type="domain" description="Carrier" evidence="9">
    <location>
        <begin position="1032"/>
        <end position="1116"/>
    </location>
</feature>
<dbReference type="GO" id="GO:0046872">
    <property type="term" value="F:metal ion binding"/>
    <property type="evidence" value="ECO:0007669"/>
    <property type="project" value="UniProtKB-KW"/>
</dbReference>
<dbReference type="PANTHER" id="PTHR43622:SF3">
    <property type="entry name" value="2-EPI-5-EPI-VALIOLONE SYNTHASE"/>
    <property type="match status" value="1"/>
</dbReference>
<evidence type="ECO:0000256" key="2">
    <source>
        <dbReference type="ARBA" id="ARBA00022450"/>
    </source>
</evidence>
<dbReference type="InterPro" id="IPR056179">
    <property type="entry name" value="DHQS_C"/>
</dbReference>
<dbReference type="GO" id="GO:0000166">
    <property type="term" value="F:nucleotide binding"/>
    <property type="evidence" value="ECO:0007669"/>
    <property type="project" value="UniProtKB-KW"/>
</dbReference>
<dbReference type="HOGENOM" id="CLU_002220_2_0_1"/>
<protein>
    <recommendedName>
        <fullName evidence="9">Carrier domain-containing protein</fullName>
    </recommendedName>
</protein>
<feature type="region of interest" description="Disordered" evidence="8">
    <location>
        <begin position="1151"/>
        <end position="1180"/>
    </location>
</feature>
<dbReference type="GO" id="GO:0017000">
    <property type="term" value="P:antibiotic biosynthetic process"/>
    <property type="evidence" value="ECO:0007669"/>
    <property type="project" value="InterPro"/>
</dbReference>
<dbReference type="RefSeq" id="XP_016249982.1">
    <property type="nucleotide sequence ID" value="XM_016392463.1"/>
</dbReference>
<keyword evidence="3" id="KW-0597">Phosphoprotein</keyword>
<dbReference type="PANTHER" id="PTHR43622">
    <property type="entry name" value="3-DEHYDROQUINATE SYNTHASE"/>
    <property type="match status" value="1"/>
</dbReference>
<evidence type="ECO:0000259" key="9">
    <source>
        <dbReference type="PROSITE" id="PS50075"/>
    </source>
</evidence>